<evidence type="ECO:0000256" key="8">
    <source>
        <dbReference type="ARBA" id="ARBA00023306"/>
    </source>
</evidence>
<keyword evidence="8" id="KW-0131">Cell cycle</keyword>
<name>A0A4R2L7R7_9GAMM</name>
<dbReference type="InterPro" id="IPR007838">
    <property type="entry name" value="Cell_div_ZapA-like"/>
</dbReference>
<keyword evidence="4" id="KW-0963">Cytoplasm</keyword>
<dbReference type="SUPFAM" id="SSF102829">
    <property type="entry name" value="Cell division protein ZapA-like"/>
    <property type="match status" value="1"/>
</dbReference>
<evidence type="ECO:0000256" key="4">
    <source>
        <dbReference type="ARBA" id="ARBA00022490"/>
    </source>
</evidence>
<evidence type="ECO:0000256" key="6">
    <source>
        <dbReference type="ARBA" id="ARBA00023054"/>
    </source>
</evidence>
<dbReference type="AlphaFoldDB" id="A0A4R2L7R7"/>
<keyword evidence="5 12" id="KW-0132">Cell division</keyword>
<evidence type="ECO:0000256" key="1">
    <source>
        <dbReference type="ARBA" id="ARBA00004496"/>
    </source>
</evidence>
<dbReference type="InterPro" id="IPR042233">
    <property type="entry name" value="Cell_div_ZapA_N"/>
</dbReference>
<dbReference type="GO" id="GO:0043093">
    <property type="term" value="P:FtsZ-dependent cytokinesis"/>
    <property type="evidence" value="ECO:0007669"/>
    <property type="project" value="TreeGrafter"/>
</dbReference>
<evidence type="ECO:0000256" key="9">
    <source>
        <dbReference type="ARBA" id="ARBA00024910"/>
    </source>
</evidence>
<keyword evidence="13" id="KW-1185">Reference proteome</keyword>
<dbReference type="GO" id="GO:0030428">
    <property type="term" value="C:cell septum"/>
    <property type="evidence" value="ECO:0007669"/>
    <property type="project" value="TreeGrafter"/>
</dbReference>
<dbReference type="GO" id="GO:0000917">
    <property type="term" value="P:division septum assembly"/>
    <property type="evidence" value="ECO:0007669"/>
    <property type="project" value="UniProtKB-KW"/>
</dbReference>
<gene>
    <name evidence="12" type="ORF">EV699_10817</name>
</gene>
<comment type="subcellular location">
    <subcellularLocation>
        <location evidence="1">Cytoplasm</location>
    </subcellularLocation>
</comment>
<evidence type="ECO:0000256" key="3">
    <source>
        <dbReference type="ARBA" id="ARBA00015195"/>
    </source>
</evidence>
<organism evidence="12 13">
    <name type="scientific">Plasticicumulans lactativorans</name>
    <dbReference type="NCBI Taxonomy" id="1133106"/>
    <lineage>
        <taxon>Bacteria</taxon>
        <taxon>Pseudomonadati</taxon>
        <taxon>Pseudomonadota</taxon>
        <taxon>Gammaproteobacteria</taxon>
        <taxon>Candidatus Competibacteraceae</taxon>
        <taxon>Plasticicumulans</taxon>
    </lineage>
</organism>
<keyword evidence="6" id="KW-0175">Coiled coil</keyword>
<dbReference type="GO" id="GO:0032153">
    <property type="term" value="C:cell division site"/>
    <property type="evidence" value="ECO:0007669"/>
    <property type="project" value="TreeGrafter"/>
</dbReference>
<dbReference type="Gene3D" id="1.20.5.50">
    <property type="match status" value="1"/>
</dbReference>
<dbReference type="PANTHER" id="PTHR34981">
    <property type="entry name" value="CELL DIVISION PROTEIN ZAPA"/>
    <property type="match status" value="1"/>
</dbReference>
<dbReference type="Gene3D" id="3.30.160.880">
    <property type="entry name" value="Cell division protein ZapA protomer, N-terminal domain"/>
    <property type="match status" value="1"/>
</dbReference>
<dbReference type="GO" id="GO:0000921">
    <property type="term" value="P:septin ring assembly"/>
    <property type="evidence" value="ECO:0007669"/>
    <property type="project" value="TreeGrafter"/>
</dbReference>
<dbReference type="RefSeq" id="WP_165904078.1">
    <property type="nucleotide sequence ID" value="NZ_SLWY01000008.1"/>
</dbReference>
<evidence type="ECO:0000256" key="2">
    <source>
        <dbReference type="ARBA" id="ARBA00010074"/>
    </source>
</evidence>
<comment type="subunit">
    <text evidence="10">Homodimer. Interacts with FtsZ.</text>
</comment>
<dbReference type="GO" id="GO:0005829">
    <property type="term" value="C:cytosol"/>
    <property type="evidence" value="ECO:0007669"/>
    <property type="project" value="TreeGrafter"/>
</dbReference>
<sequence length="104" mass="11508">MSEASTLITVRLLGSEYRVACPPDEIDELHAAAAYYDERLHEIRDGGRVTGPERVAVMAGLNLCYELLRLRRDSEATTELATIGLERLLHQVEASLSKISEAPL</sequence>
<protein>
    <recommendedName>
        <fullName evidence="3">Cell division protein ZapA</fullName>
    </recommendedName>
    <alternativeName>
        <fullName evidence="11">Z ring-associated protein ZapA</fullName>
    </alternativeName>
</protein>
<comment type="similarity">
    <text evidence="2">Belongs to the ZapA family. Type 1 subfamily.</text>
</comment>
<dbReference type="PANTHER" id="PTHR34981:SF1">
    <property type="entry name" value="CELL DIVISION PROTEIN ZAPA"/>
    <property type="match status" value="1"/>
</dbReference>
<evidence type="ECO:0000256" key="7">
    <source>
        <dbReference type="ARBA" id="ARBA00023210"/>
    </source>
</evidence>
<dbReference type="Pfam" id="PF05164">
    <property type="entry name" value="ZapA"/>
    <property type="match status" value="1"/>
</dbReference>
<evidence type="ECO:0000313" key="13">
    <source>
        <dbReference type="Proteomes" id="UP000295765"/>
    </source>
</evidence>
<evidence type="ECO:0000313" key="12">
    <source>
        <dbReference type="EMBL" id="TCO81387.1"/>
    </source>
</evidence>
<dbReference type="InterPro" id="IPR036192">
    <property type="entry name" value="Cell_div_ZapA-like_sf"/>
</dbReference>
<comment type="function">
    <text evidence="9">Activator of cell division through the inhibition of FtsZ GTPase activity, therefore promoting FtsZ assembly into bundles of protofilaments necessary for the formation of the division Z ring. It is recruited early at mid-cell but it is not essential for cell division.</text>
</comment>
<dbReference type="Proteomes" id="UP000295765">
    <property type="component" value="Unassembled WGS sequence"/>
</dbReference>
<comment type="caution">
    <text evidence="12">The sequence shown here is derived from an EMBL/GenBank/DDBJ whole genome shotgun (WGS) entry which is preliminary data.</text>
</comment>
<reference evidence="12 13" key="1">
    <citation type="submission" date="2019-03" db="EMBL/GenBank/DDBJ databases">
        <title>Genomic Encyclopedia of Type Strains, Phase IV (KMG-IV): sequencing the most valuable type-strain genomes for metagenomic binning, comparative biology and taxonomic classification.</title>
        <authorList>
            <person name="Goeker M."/>
        </authorList>
    </citation>
    <scope>NUCLEOTIDE SEQUENCE [LARGE SCALE GENOMIC DNA]</scope>
    <source>
        <strain evidence="12 13">DSM 25287</strain>
    </source>
</reference>
<evidence type="ECO:0000256" key="11">
    <source>
        <dbReference type="ARBA" id="ARBA00033158"/>
    </source>
</evidence>
<dbReference type="EMBL" id="SLWY01000008">
    <property type="protein sequence ID" value="TCO81387.1"/>
    <property type="molecule type" value="Genomic_DNA"/>
</dbReference>
<keyword evidence="7" id="KW-0717">Septation</keyword>
<accession>A0A4R2L7R7</accession>
<proteinExistence type="inferred from homology"/>
<evidence type="ECO:0000256" key="5">
    <source>
        <dbReference type="ARBA" id="ARBA00022618"/>
    </source>
</evidence>
<evidence type="ECO:0000256" key="10">
    <source>
        <dbReference type="ARBA" id="ARBA00026068"/>
    </source>
</evidence>